<keyword evidence="2" id="KW-1185">Reference proteome</keyword>
<dbReference type="Proteomes" id="UP000430975">
    <property type="component" value="Unassembled WGS sequence"/>
</dbReference>
<proteinExistence type="predicted"/>
<organism evidence="1 2">
    <name type="scientific">Fundicoccus ignavus</name>
    <dbReference type="NCBI Taxonomy" id="2664442"/>
    <lineage>
        <taxon>Bacteria</taxon>
        <taxon>Bacillati</taxon>
        <taxon>Bacillota</taxon>
        <taxon>Bacilli</taxon>
        <taxon>Lactobacillales</taxon>
        <taxon>Aerococcaceae</taxon>
        <taxon>Fundicoccus</taxon>
    </lineage>
</organism>
<sequence>MADLLFLYDRLVLIYFILPSACFFQGDGRSRSDESILADGLRLSTRLACFLADGLRHSTRFACILADSLLPSASLDWILADSLRPSASLGWILADGVLRSHMIHHIPTDHFACK</sequence>
<comment type="caution">
    <text evidence="1">The sequence shown here is derived from an EMBL/GenBank/DDBJ whole genome shotgun (WGS) entry which is preliminary data.</text>
</comment>
<accession>A0A6I2GGS1</accession>
<reference evidence="1 2" key="1">
    <citation type="submission" date="2019-11" db="EMBL/GenBank/DDBJ databases">
        <title>Characterisation of Fundicoccus ignavus gen. nov. sp. nov., a novel genus of the family Aerococcaceae isolated from bulk tank milk.</title>
        <authorList>
            <person name="Siebert A."/>
            <person name="Huptas C."/>
            <person name="Wenning M."/>
            <person name="Scherer S."/>
            <person name="Doll E.V."/>
        </authorList>
    </citation>
    <scope>NUCLEOTIDE SEQUENCE [LARGE SCALE GENOMIC DNA]</scope>
    <source>
        <strain evidence="1 2">WS4759</strain>
    </source>
</reference>
<gene>
    <name evidence="1" type="ORF">GIY09_08445</name>
</gene>
<dbReference type="AlphaFoldDB" id="A0A6I2GGS1"/>
<dbReference type="RefSeq" id="WP_153863736.1">
    <property type="nucleotide sequence ID" value="NZ_WJQS01000007.1"/>
</dbReference>
<evidence type="ECO:0000313" key="2">
    <source>
        <dbReference type="Proteomes" id="UP000430975"/>
    </source>
</evidence>
<name>A0A6I2GGS1_9LACT</name>
<dbReference type="EMBL" id="WJQS01000007">
    <property type="protein sequence ID" value="MRI85894.1"/>
    <property type="molecule type" value="Genomic_DNA"/>
</dbReference>
<protein>
    <submittedName>
        <fullName evidence="1">Uncharacterized protein</fullName>
    </submittedName>
</protein>
<evidence type="ECO:0000313" key="1">
    <source>
        <dbReference type="EMBL" id="MRI85894.1"/>
    </source>
</evidence>